<dbReference type="EnsemblPlants" id="AVESA.00010b.r2.2DG0359180.1">
    <property type="protein sequence ID" value="AVESA.00010b.r2.2DG0359180.1.CDS"/>
    <property type="gene ID" value="AVESA.00010b.r2.2DG0359180"/>
</dbReference>
<organism evidence="1 2">
    <name type="scientific">Avena sativa</name>
    <name type="common">Oat</name>
    <dbReference type="NCBI Taxonomy" id="4498"/>
    <lineage>
        <taxon>Eukaryota</taxon>
        <taxon>Viridiplantae</taxon>
        <taxon>Streptophyta</taxon>
        <taxon>Embryophyta</taxon>
        <taxon>Tracheophyta</taxon>
        <taxon>Spermatophyta</taxon>
        <taxon>Magnoliopsida</taxon>
        <taxon>Liliopsida</taxon>
        <taxon>Poales</taxon>
        <taxon>Poaceae</taxon>
        <taxon>BOP clade</taxon>
        <taxon>Pooideae</taxon>
        <taxon>Poodae</taxon>
        <taxon>Poeae</taxon>
        <taxon>Poeae Chloroplast Group 1 (Aveneae type)</taxon>
        <taxon>Aveninae</taxon>
        <taxon>Avena</taxon>
    </lineage>
</organism>
<evidence type="ECO:0000313" key="1">
    <source>
        <dbReference type="EnsemblPlants" id="AVESA.00010b.r2.2DG0359180.1.CDS"/>
    </source>
</evidence>
<dbReference type="Proteomes" id="UP001732700">
    <property type="component" value="Chromosome 2D"/>
</dbReference>
<accession>A0ACD5V3G1</accession>
<reference evidence="1" key="1">
    <citation type="submission" date="2021-05" db="EMBL/GenBank/DDBJ databases">
        <authorList>
            <person name="Scholz U."/>
            <person name="Mascher M."/>
            <person name="Fiebig A."/>
        </authorList>
    </citation>
    <scope>NUCLEOTIDE SEQUENCE [LARGE SCALE GENOMIC DNA]</scope>
</reference>
<proteinExistence type="predicted"/>
<protein>
    <submittedName>
        <fullName evidence="1">Uncharacterized protein</fullName>
    </submittedName>
</protein>
<sequence>MLEGRRDPSAEWWRKAVVVPARRAWVVVAARLRRKKHDESGLLVKLHDDIQTCAYQDVQVMWEILQRSETEKMAGAPPMPKATRAFVWLAPRRRHHTIDLLQRPRS</sequence>
<reference evidence="1" key="2">
    <citation type="submission" date="2025-09" db="UniProtKB">
        <authorList>
            <consortium name="EnsemblPlants"/>
        </authorList>
    </citation>
    <scope>IDENTIFICATION</scope>
</reference>
<keyword evidence="2" id="KW-1185">Reference proteome</keyword>
<name>A0ACD5V3G1_AVESA</name>
<evidence type="ECO:0000313" key="2">
    <source>
        <dbReference type="Proteomes" id="UP001732700"/>
    </source>
</evidence>